<dbReference type="OrthoDB" id="4712931at2"/>
<protein>
    <submittedName>
        <fullName evidence="1">Uncharacterized protein</fullName>
    </submittedName>
</protein>
<accession>A0A2U3P283</accession>
<dbReference type="EMBL" id="FUFA01000006">
    <property type="protein sequence ID" value="SPM37805.1"/>
    <property type="molecule type" value="Genomic_DNA"/>
</dbReference>
<dbReference type="STRING" id="1841860.GCA_900157375_05657"/>
<organism evidence="1 2">
    <name type="scientific">Mycobacterium rhizamassiliense</name>
    <dbReference type="NCBI Taxonomy" id="1841860"/>
    <lineage>
        <taxon>Bacteria</taxon>
        <taxon>Bacillati</taxon>
        <taxon>Actinomycetota</taxon>
        <taxon>Actinomycetes</taxon>
        <taxon>Mycobacteriales</taxon>
        <taxon>Mycobacteriaceae</taxon>
        <taxon>Mycobacterium</taxon>
    </lineage>
</organism>
<reference evidence="1 2" key="1">
    <citation type="submission" date="2017-01" db="EMBL/GenBank/DDBJ databases">
        <authorList>
            <consortium name="Urmite Genomes"/>
        </authorList>
    </citation>
    <scope>NUCLEOTIDE SEQUENCE [LARGE SCALE GENOMIC DNA]</scope>
    <source>
        <strain evidence="1 2">AB57</strain>
    </source>
</reference>
<keyword evidence="2" id="KW-1185">Reference proteome</keyword>
<evidence type="ECO:0000313" key="1">
    <source>
        <dbReference type="EMBL" id="SPM37805.1"/>
    </source>
</evidence>
<name>A0A2U3P283_9MYCO</name>
<sequence length="201" mass="20548">MPILGNATTVAARVSRSTGNALRVQLTTGDGTELGRAQQKGGAAVLLGFKNGGRGDYTLSGAAGDELRIAVAGTTTIARENTPIGKIVPADGAVRFESGGGTVMAAVRPYTGSKADTAWQHRIVSPTGQELGVLTLMTVHIGWSDIESETVQWLLNQNVGNLKAPSAGALLQLGAPVAPELGDVLAAACVDFSVLPRGYIG</sequence>
<proteinExistence type="predicted"/>
<dbReference type="AlphaFoldDB" id="A0A2U3P283"/>
<dbReference type="Proteomes" id="UP000240988">
    <property type="component" value="Unassembled WGS sequence"/>
</dbReference>
<gene>
    <name evidence="1" type="ORF">MRAB57_5654</name>
</gene>
<evidence type="ECO:0000313" key="2">
    <source>
        <dbReference type="Proteomes" id="UP000240988"/>
    </source>
</evidence>
<dbReference type="RefSeq" id="WP_157900674.1">
    <property type="nucleotide sequence ID" value="NZ_LT721901.1"/>
</dbReference>